<dbReference type="Gene3D" id="1.10.530.10">
    <property type="match status" value="1"/>
</dbReference>
<dbReference type="SUPFAM" id="SSF53955">
    <property type="entry name" value="Lysozyme-like"/>
    <property type="match status" value="1"/>
</dbReference>
<dbReference type="InterPro" id="IPR008258">
    <property type="entry name" value="Transglycosylase_SLT_dom_1"/>
</dbReference>
<dbReference type="InterPro" id="IPR023346">
    <property type="entry name" value="Lysozyme-like_dom_sf"/>
</dbReference>
<evidence type="ECO:0000259" key="1">
    <source>
        <dbReference type="Pfam" id="PF01464"/>
    </source>
</evidence>
<evidence type="ECO:0000313" key="3">
    <source>
        <dbReference type="Proteomes" id="UP000683507"/>
    </source>
</evidence>
<dbReference type="Pfam" id="PF01464">
    <property type="entry name" value="SLT"/>
    <property type="match status" value="1"/>
</dbReference>
<keyword evidence="3" id="KW-1185">Reference proteome</keyword>
<dbReference type="RefSeq" id="WP_258540375.1">
    <property type="nucleotide sequence ID" value="NZ_OU015584.1"/>
</dbReference>
<reference evidence="2" key="1">
    <citation type="submission" date="2021-04" db="EMBL/GenBank/DDBJ databases">
        <authorList>
            <person name="Rodrigo-Torres L."/>
            <person name="Arahal R. D."/>
            <person name="Lucena T."/>
        </authorList>
    </citation>
    <scope>NUCLEOTIDE SEQUENCE</scope>
    <source>
        <strain evidence="2">AS29M-1</strain>
    </source>
</reference>
<evidence type="ECO:0000313" key="2">
    <source>
        <dbReference type="EMBL" id="CAG5076530.1"/>
    </source>
</evidence>
<sequence>MRFLGVIIALFWCAVNWSQEYRVIETFHLEDTSHRLFVSTDELIEERWDILAQPNFWREVMNLPPDSCIINIAATREILGKDSFVEWKKQTEEEKSLYKDSVRKAYSLADSVMIYVTSGKNHFYNVEKVVPSISRAIEIFQQYNTDPWYAQAILLIESPGKIAYSSVGAYGPFQLMKSVARDHGLTVNSKVDERKDFDKSAMGASSLLRKTCIPEARRILDAHDLSYNETDIWFRLFVLHIYHAGAGNVSGLMKSMDPKCGGQELITAMWQNEWGGFKNASQNYSQVALASLLRLHELIYRDCDAMFECTSEETLNEQP</sequence>
<dbReference type="Proteomes" id="UP000683507">
    <property type="component" value="Chromosome"/>
</dbReference>
<name>A0A916JJ67_9FLAO</name>
<feature type="domain" description="Transglycosylase SLT" evidence="1">
    <location>
        <begin position="138"/>
        <end position="211"/>
    </location>
</feature>
<dbReference type="KEGG" id="ptan:CRYO30217_00130"/>
<accession>A0A916JJ67</accession>
<dbReference type="EMBL" id="OU015584">
    <property type="protein sequence ID" value="CAG5076530.1"/>
    <property type="molecule type" value="Genomic_DNA"/>
</dbReference>
<proteinExistence type="predicted"/>
<protein>
    <recommendedName>
        <fullName evidence="1">Transglycosylase SLT domain-containing protein</fullName>
    </recommendedName>
</protein>
<gene>
    <name evidence="2" type="ORF">CRYO30217_00130</name>
</gene>
<organism evidence="2 3">
    <name type="scientific">Parvicella tangerina</name>
    <dbReference type="NCBI Taxonomy" id="2829795"/>
    <lineage>
        <taxon>Bacteria</taxon>
        <taxon>Pseudomonadati</taxon>
        <taxon>Bacteroidota</taxon>
        <taxon>Flavobacteriia</taxon>
        <taxon>Flavobacteriales</taxon>
        <taxon>Parvicellaceae</taxon>
        <taxon>Parvicella</taxon>
    </lineage>
</organism>
<dbReference type="AlphaFoldDB" id="A0A916JJ67"/>